<reference evidence="2 3" key="1">
    <citation type="submission" date="2015-09" db="EMBL/GenBank/DDBJ databases">
        <title>Draft genome of the parasitic nematode Teladorsagia circumcincta isolate WARC Sus (inbred).</title>
        <authorList>
            <person name="Mitreva M."/>
        </authorList>
    </citation>
    <scope>NUCLEOTIDE SEQUENCE [LARGE SCALE GENOMIC DNA]</scope>
    <source>
        <strain evidence="2 3">S</strain>
    </source>
</reference>
<evidence type="ECO:0000313" key="2">
    <source>
        <dbReference type="EMBL" id="PIO77237.1"/>
    </source>
</evidence>
<evidence type="ECO:0000313" key="3">
    <source>
        <dbReference type="Proteomes" id="UP000230423"/>
    </source>
</evidence>
<sequence>MEMTRHREVLWGKIKKYSGLRLGEMPCTSHDEVERFDLVESAETLSQPSLGRSSCTGDRLRWRCTKIGGTPIIQVFERNTVPQSALQAGEKRKREFVTTPKDSAVH</sequence>
<name>A0A2G9V425_TELCI</name>
<accession>A0A2G9V425</accession>
<feature type="region of interest" description="Disordered" evidence="1">
    <location>
        <begin position="84"/>
        <end position="106"/>
    </location>
</feature>
<gene>
    <name evidence="2" type="ORF">TELCIR_00647</name>
</gene>
<dbReference type="EMBL" id="KZ345006">
    <property type="protein sequence ID" value="PIO77237.1"/>
    <property type="molecule type" value="Genomic_DNA"/>
</dbReference>
<organism evidence="2 3">
    <name type="scientific">Teladorsagia circumcincta</name>
    <name type="common">Brown stomach worm</name>
    <name type="synonym">Ostertagia circumcincta</name>
    <dbReference type="NCBI Taxonomy" id="45464"/>
    <lineage>
        <taxon>Eukaryota</taxon>
        <taxon>Metazoa</taxon>
        <taxon>Ecdysozoa</taxon>
        <taxon>Nematoda</taxon>
        <taxon>Chromadorea</taxon>
        <taxon>Rhabditida</taxon>
        <taxon>Rhabditina</taxon>
        <taxon>Rhabditomorpha</taxon>
        <taxon>Strongyloidea</taxon>
        <taxon>Trichostrongylidae</taxon>
        <taxon>Teladorsagia</taxon>
    </lineage>
</organism>
<dbReference type="Proteomes" id="UP000230423">
    <property type="component" value="Unassembled WGS sequence"/>
</dbReference>
<evidence type="ECO:0000256" key="1">
    <source>
        <dbReference type="SAM" id="MobiDB-lite"/>
    </source>
</evidence>
<proteinExistence type="predicted"/>
<keyword evidence="3" id="KW-1185">Reference proteome</keyword>
<dbReference type="AlphaFoldDB" id="A0A2G9V425"/>
<protein>
    <submittedName>
        <fullName evidence="2">Uncharacterized protein</fullName>
    </submittedName>
</protein>